<protein>
    <submittedName>
        <fullName evidence="3">Ribulose phosphate 3-epimerase family protein</fullName>
    </submittedName>
</protein>
<dbReference type="Proteomes" id="UP000247811">
    <property type="component" value="Unassembled WGS sequence"/>
</dbReference>
<reference evidence="3 4" key="1">
    <citation type="submission" date="2018-05" db="EMBL/GenBank/DDBJ databases">
        <title>Genomic Encyclopedia of Type Strains, Phase IV (KMG-IV): sequencing the most valuable type-strain genomes for metagenomic binning, comparative biology and taxonomic classification.</title>
        <authorList>
            <person name="Goeker M."/>
        </authorList>
    </citation>
    <scope>NUCLEOTIDE SEQUENCE [LARGE SCALE GENOMIC DNA]</scope>
    <source>
        <strain evidence="3 4">DSM 566</strain>
    </source>
</reference>
<dbReference type="AlphaFoldDB" id="A0A318GXG9"/>
<dbReference type="EMBL" id="QJJS01000013">
    <property type="protein sequence ID" value="PXW94510.1"/>
    <property type="molecule type" value="Genomic_DNA"/>
</dbReference>
<gene>
    <name evidence="3" type="ORF">C7444_1131</name>
</gene>
<accession>A0A318GXG9</accession>
<dbReference type="InterPro" id="IPR000056">
    <property type="entry name" value="Ribul_P_3_epim-like"/>
</dbReference>
<evidence type="ECO:0000313" key="3">
    <source>
        <dbReference type="EMBL" id="PXW94510.1"/>
    </source>
</evidence>
<keyword evidence="2" id="KW-0413">Isomerase</keyword>
<evidence type="ECO:0000256" key="2">
    <source>
        <dbReference type="ARBA" id="ARBA00023235"/>
    </source>
</evidence>
<proteinExistence type="predicted"/>
<keyword evidence="4" id="KW-1185">Reference proteome</keyword>
<dbReference type="GO" id="GO:0046872">
    <property type="term" value="F:metal ion binding"/>
    <property type="evidence" value="ECO:0007669"/>
    <property type="project" value="UniProtKB-KW"/>
</dbReference>
<keyword evidence="1" id="KW-0479">Metal-binding</keyword>
<name>A0A318GXG9_9BURK</name>
<dbReference type="InterPro" id="IPR011060">
    <property type="entry name" value="RibuloseP-bd_barrel"/>
</dbReference>
<dbReference type="Pfam" id="PF00834">
    <property type="entry name" value="Ribul_P_3_epim"/>
    <property type="match status" value="1"/>
</dbReference>
<dbReference type="SUPFAM" id="SSF51366">
    <property type="entry name" value="Ribulose-phoshate binding barrel"/>
    <property type="match status" value="1"/>
</dbReference>
<evidence type="ECO:0000313" key="4">
    <source>
        <dbReference type="Proteomes" id="UP000247811"/>
    </source>
</evidence>
<dbReference type="GO" id="GO:0005975">
    <property type="term" value="P:carbohydrate metabolic process"/>
    <property type="evidence" value="ECO:0007669"/>
    <property type="project" value="InterPro"/>
</dbReference>
<comment type="caution">
    <text evidence="3">The sequence shown here is derived from an EMBL/GenBank/DDBJ whole genome shotgun (WGS) entry which is preliminary data.</text>
</comment>
<dbReference type="Gene3D" id="3.20.20.70">
    <property type="entry name" value="Aldolase class I"/>
    <property type="match status" value="1"/>
</dbReference>
<dbReference type="InterPro" id="IPR013785">
    <property type="entry name" value="Aldolase_TIM"/>
</dbReference>
<evidence type="ECO:0000256" key="1">
    <source>
        <dbReference type="ARBA" id="ARBA00022723"/>
    </source>
</evidence>
<sequence length="47" mass="5065">GGIKVDNIRRVADAGADTFVAGSAIFNAPDYRRVIDTMRAELAEGQR</sequence>
<organism evidence="3 4">
    <name type="scientific">Sphaerotilus hippei</name>
    <dbReference type="NCBI Taxonomy" id="744406"/>
    <lineage>
        <taxon>Bacteria</taxon>
        <taxon>Pseudomonadati</taxon>
        <taxon>Pseudomonadota</taxon>
        <taxon>Betaproteobacteria</taxon>
        <taxon>Burkholderiales</taxon>
        <taxon>Sphaerotilaceae</taxon>
        <taxon>Sphaerotilus</taxon>
    </lineage>
</organism>
<feature type="non-terminal residue" evidence="3">
    <location>
        <position position="1"/>
    </location>
</feature>
<dbReference type="GO" id="GO:0016857">
    <property type="term" value="F:racemase and epimerase activity, acting on carbohydrates and derivatives"/>
    <property type="evidence" value="ECO:0007669"/>
    <property type="project" value="InterPro"/>
</dbReference>